<dbReference type="SMART" id="SM00360">
    <property type="entry name" value="RRM"/>
    <property type="match status" value="1"/>
</dbReference>
<dbReference type="AlphaFoldDB" id="A0A8J2WPR7"/>
<dbReference type="Proteomes" id="UP000789390">
    <property type="component" value="Unassembled WGS sequence"/>
</dbReference>
<evidence type="ECO:0000313" key="9">
    <source>
        <dbReference type="Proteomes" id="UP000789390"/>
    </source>
</evidence>
<dbReference type="Gene3D" id="3.30.70.330">
    <property type="match status" value="1"/>
</dbReference>
<dbReference type="PANTHER" id="PTHR47640">
    <property type="entry name" value="TRNA SELENOCYSTEINE 1-ASSOCIATED PROTEIN 1-RELATED-RELATED"/>
    <property type="match status" value="1"/>
</dbReference>
<evidence type="ECO:0000313" key="8">
    <source>
        <dbReference type="EMBL" id="CAH0112744.1"/>
    </source>
</evidence>
<dbReference type="CDD" id="cd12383">
    <property type="entry name" value="RRM_RBM42"/>
    <property type="match status" value="1"/>
</dbReference>
<evidence type="ECO:0000256" key="4">
    <source>
        <dbReference type="ARBA" id="ARBA00030574"/>
    </source>
</evidence>
<dbReference type="InterPro" id="IPR035979">
    <property type="entry name" value="RBD_domain_sf"/>
</dbReference>
<accession>A0A8J2WPR7</accession>
<feature type="domain" description="RRM" evidence="7">
    <location>
        <begin position="209"/>
        <end position="287"/>
    </location>
</feature>
<keyword evidence="9" id="KW-1185">Reference proteome</keyword>
<comment type="similarity">
    <text evidence="1">Belongs to the RRM RBM42 family.</text>
</comment>
<dbReference type="InterPro" id="IPR012677">
    <property type="entry name" value="Nucleotide-bd_a/b_plait_sf"/>
</dbReference>
<dbReference type="SUPFAM" id="SSF54928">
    <property type="entry name" value="RNA-binding domain, RBD"/>
    <property type="match status" value="1"/>
</dbReference>
<proteinExistence type="inferred from homology"/>
<dbReference type="InterPro" id="IPR050825">
    <property type="entry name" value="RBM42_RBP45_47-like"/>
</dbReference>
<dbReference type="PANTHER" id="PTHR47640:SF11">
    <property type="entry name" value="RNA-BINDING PROTEIN 42"/>
    <property type="match status" value="1"/>
</dbReference>
<comment type="caution">
    <text evidence="8">The sequence shown here is derived from an EMBL/GenBank/DDBJ whole genome shotgun (WGS) entry which is preliminary data.</text>
</comment>
<dbReference type="InterPro" id="IPR000504">
    <property type="entry name" value="RRM_dom"/>
</dbReference>
<evidence type="ECO:0000259" key="7">
    <source>
        <dbReference type="PROSITE" id="PS50102"/>
    </source>
</evidence>
<dbReference type="OrthoDB" id="1749473at2759"/>
<feature type="compositionally biased region" description="Low complexity" evidence="6">
    <location>
        <begin position="68"/>
        <end position="92"/>
    </location>
</feature>
<dbReference type="InterPro" id="IPR034215">
    <property type="entry name" value="RBM42_RRM"/>
</dbReference>
<feature type="region of interest" description="Disordered" evidence="6">
    <location>
        <begin position="135"/>
        <end position="168"/>
    </location>
</feature>
<evidence type="ECO:0000256" key="6">
    <source>
        <dbReference type="SAM" id="MobiDB-lite"/>
    </source>
</evidence>
<organism evidence="8 9">
    <name type="scientific">Daphnia galeata</name>
    <dbReference type="NCBI Taxonomy" id="27404"/>
    <lineage>
        <taxon>Eukaryota</taxon>
        <taxon>Metazoa</taxon>
        <taxon>Ecdysozoa</taxon>
        <taxon>Arthropoda</taxon>
        <taxon>Crustacea</taxon>
        <taxon>Branchiopoda</taxon>
        <taxon>Diplostraca</taxon>
        <taxon>Cladocera</taxon>
        <taxon>Anomopoda</taxon>
        <taxon>Daphniidae</taxon>
        <taxon>Daphnia</taxon>
    </lineage>
</organism>
<evidence type="ECO:0000256" key="5">
    <source>
        <dbReference type="PROSITE-ProRule" id="PRU00176"/>
    </source>
</evidence>
<evidence type="ECO:0000256" key="1">
    <source>
        <dbReference type="ARBA" id="ARBA00007408"/>
    </source>
</evidence>
<protein>
    <recommendedName>
        <fullName evidence="2">RNA-binding protein 42</fullName>
    </recommendedName>
    <alternativeName>
        <fullName evidence="4">RNA-binding motif protein 42</fullName>
    </alternativeName>
</protein>
<keyword evidence="3 5" id="KW-0694">RNA-binding</keyword>
<evidence type="ECO:0000256" key="2">
    <source>
        <dbReference type="ARBA" id="ARBA00015192"/>
    </source>
</evidence>
<dbReference type="EMBL" id="CAKKLH010000331">
    <property type="protein sequence ID" value="CAH0112744.1"/>
    <property type="molecule type" value="Genomic_DNA"/>
</dbReference>
<dbReference type="Pfam" id="PF00076">
    <property type="entry name" value="RRM_1"/>
    <property type="match status" value="1"/>
</dbReference>
<feature type="region of interest" description="Disordered" evidence="6">
    <location>
        <begin position="1"/>
        <end position="93"/>
    </location>
</feature>
<sequence>MAGYPQRQMQDEMERFEAEISNSTSKPPSVLKPNMIRPASGAPGVYQQKFQPPTHFLPTQLQRAGVRPTLSSSMSQPFSSSTSAPPSSQASSVGTAIISNKPVLYLPDKEAKASSSISAPASLIKAPQPAAKKIKVEAKSPVKAAPSASASSGPSVLRAPSSTVGSATVKAGVEEPKVQKMKKPKKFVRAAGGTLWQDDSLLEWDPNDYRIFCGDLGNDVTDEVLARVFGKFPSFQKAKVIRDARSNKTKGFGFVSFKDPADFTKAMREMNGKYVGSRPIKLRKSNWKNRNIDEVKKRQKEKDVLLGKRR</sequence>
<name>A0A8J2WPR7_9CRUS</name>
<reference evidence="8" key="1">
    <citation type="submission" date="2021-11" db="EMBL/GenBank/DDBJ databases">
        <authorList>
            <person name="Schell T."/>
        </authorList>
    </citation>
    <scope>NUCLEOTIDE SEQUENCE</scope>
    <source>
        <strain evidence="8">M5</strain>
    </source>
</reference>
<feature type="compositionally biased region" description="Basic and acidic residues" evidence="6">
    <location>
        <begin position="9"/>
        <end position="18"/>
    </location>
</feature>
<dbReference type="GO" id="GO:0003729">
    <property type="term" value="F:mRNA binding"/>
    <property type="evidence" value="ECO:0007669"/>
    <property type="project" value="InterPro"/>
</dbReference>
<dbReference type="PROSITE" id="PS50102">
    <property type="entry name" value="RRM"/>
    <property type="match status" value="1"/>
</dbReference>
<feature type="compositionally biased region" description="Low complexity" evidence="6">
    <location>
        <begin position="141"/>
        <end position="156"/>
    </location>
</feature>
<gene>
    <name evidence="8" type="ORF">DGAL_LOCUS16522</name>
</gene>
<evidence type="ECO:0000256" key="3">
    <source>
        <dbReference type="ARBA" id="ARBA00022884"/>
    </source>
</evidence>